<proteinExistence type="predicted"/>
<evidence type="ECO:0000313" key="5">
    <source>
        <dbReference type="Proteomes" id="UP000583101"/>
    </source>
</evidence>
<evidence type="ECO:0000313" key="2">
    <source>
        <dbReference type="EMBL" id="MBB3969759.1"/>
    </source>
</evidence>
<dbReference type="AlphaFoldDB" id="A0A4Y8A9L1"/>
<reference evidence="2 5" key="3">
    <citation type="submission" date="2020-08" db="EMBL/GenBank/DDBJ databases">
        <title>Genomic Encyclopedia of Type Strains, Phase IV (KMG-IV): sequencing the most valuable type-strain genomes for metagenomic binning, comparative biology and taxonomic classification.</title>
        <authorList>
            <person name="Goeker M."/>
        </authorList>
    </citation>
    <scope>NUCLEOTIDE SEQUENCE [LARGE SCALE GENOMIC DNA]</scope>
    <source>
        <strain evidence="2 5">DSM 100995</strain>
    </source>
</reference>
<evidence type="ECO:0000313" key="4">
    <source>
        <dbReference type="Proteomes" id="UP000297248"/>
    </source>
</evidence>
<reference evidence="3" key="2">
    <citation type="submission" date="2019-03" db="EMBL/GenBank/DDBJ databases">
        <authorList>
            <person name="Yan Y.-Q."/>
            <person name="Du Z.-J."/>
        </authorList>
    </citation>
    <scope>NUCLEOTIDE SEQUENCE</scope>
    <source>
        <strain evidence="3">PP-F2FG21</strain>
    </source>
</reference>
<feature type="transmembrane region" description="Helical" evidence="1">
    <location>
        <begin position="7"/>
        <end position="27"/>
    </location>
</feature>
<organism evidence="3 4">
    <name type="scientific">Mucilaginibacter phyllosphaerae</name>
    <dbReference type="NCBI Taxonomy" id="1812349"/>
    <lineage>
        <taxon>Bacteria</taxon>
        <taxon>Pseudomonadati</taxon>
        <taxon>Bacteroidota</taxon>
        <taxon>Sphingobacteriia</taxon>
        <taxon>Sphingobacteriales</taxon>
        <taxon>Sphingobacteriaceae</taxon>
        <taxon>Mucilaginibacter</taxon>
    </lineage>
</organism>
<reference evidence="3 4" key="1">
    <citation type="journal article" date="2016" name="Int. J. Syst. Evol. Microbiol.">
        <title>Proposal of Mucilaginibacter phyllosphaerae sp. nov. isolated from the phyllosphere of Galium album.</title>
        <authorList>
            <person name="Aydogan E.L."/>
            <person name="Busse H.J."/>
            <person name="Moser G."/>
            <person name="Muller C."/>
            <person name="Kampfer P."/>
            <person name="Glaeser S.P."/>
        </authorList>
    </citation>
    <scope>NUCLEOTIDE SEQUENCE [LARGE SCALE GENOMIC DNA]</scope>
    <source>
        <strain evidence="3 4">PP-F2FG21</strain>
    </source>
</reference>
<sequence length="64" mass="7091">MNFKIYLVIFAGVLIILFAIFSFFAVGANSEQWGSLFLGAAIGCLLAVGFRFSKKKRLDNKKAQ</sequence>
<dbReference type="OrthoDB" id="9933148at2"/>
<keyword evidence="1" id="KW-0812">Transmembrane</keyword>
<evidence type="ECO:0000256" key="1">
    <source>
        <dbReference type="SAM" id="Phobius"/>
    </source>
</evidence>
<evidence type="ECO:0000313" key="3">
    <source>
        <dbReference type="EMBL" id="TEW65140.1"/>
    </source>
</evidence>
<dbReference type="Proteomes" id="UP000583101">
    <property type="component" value="Unassembled WGS sequence"/>
</dbReference>
<accession>A0A4Y8A9L1</accession>
<dbReference type="RefSeq" id="WP_134337213.1">
    <property type="nucleotide sequence ID" value="NZ_BMCZ01000005.1"/>
</dbReference>
<dbReference type="EMBL" id="SNQG01000005">
    <property type="protein sequence ID" value="TEW65140.1"/>
    <property type="molecule type" value="Genomic_DNA"/>
</dbReference>
<gene>
    <name evidence="3" type="ORF">E2R65_14590</name>
    <name evidence="2" type="ORF">GGR35_002372</name>
</gene>
<keyword evidence="1" id="KW-0472">Membrane</keyword>
<keyword evidence="1" id="KW-1133">Transmembrane helix</keyword>
<dbReference type="Proteomes" id="UP000297248">
    <property type="component" value="Unassembled WGS sequence"/>
</dbReference>
<protein>
    <submittedName>
        <fullName evidence="2">Membrane protein YccC</fullName>
    </submittedName>
</protein>
<dbReference type="EMBL" id="JACIEG010000004">
    <property type="protein sequence ID" value="MBB3969759.1"/>
    <property type="molecule type" value="Genomic_DNA"/>
</dbReference>
<name>A0A4Y8A9L1_9SPHI</name>
<feature type="transmembrane region" description="Helical" evidence="1">
    <location>
        <begin position="33"/>
        <end position="52"/>
    </location>
</feature>
<comment type="caution">
    <text evidence="3">The sequence shown here is derived from an EMBL/GenBank/DDBJ whole genome shotgun (WGS) entry which is preliminary data.</text>
</comment>
<keyword evidence="5" id="KW-1185">Reference proteome</keyword>